<organism evidence="3 4">
    <name type="scientific">Andalucia godoyi</name>
    <name type="common">Flagellate</name>
    <dbReference type="NCBI Taxonomy" id="505711"/>
    <lineage>
        <taxon>Eukaryota</taxon>
        <taxon>Discoba</taxon>
        <taxon>Jakobida</taxon>
        <taxon>Andalucina</taxon>
        <taxon>Andaluciidae</taxon>
        <taxon>Andalucia</taxon>
    </lineage>
</organism>
<protein>
    <submittedName>
        <fullName evidence="3">Mitochondrial Complex I (CI) assembly protein B17.2L/NDUFAF2/mimitin</fullName>
    </submittedName>
</protein>
<dbReference type="AlphaFoldDB" id="A0A8K0AIW0"/>
<name>A0A8K0AIW0_ANDGO</name>
<gene>
    <name evidence="3" type="ORF">ANDGO_08504</name>
</gene>
<dbReference type="GO" id="GO:0032981">
    <property type="term" value="P:mitochondrial respiratory chain complex I assembly"/>
    <property type="evidence" value="ECO:0007669"/>
    <property type="project" value="TreeGrafter"/>
</dbReference>
<evidence type="ECO:0000313" key="3">
    <source>
        <dbReference type="EMBL" id="KAF0852702.1"/>
    </source>
</evidence>
<evidence type="ECO:0000313" key="4">
    <source>
        <dbReference type="Proteomes" id="UP000799049"/>
    </source>
</evidence>
<dbReference type="PANTHER" id="PTHR32470">
    <property type="entry name" value="ADH DEHYDROGENASE [UBIQUINONE] 1 ALPHA SUBCOMPLEX ASSEMBLY FACTOR 2"/>
    <property type="match status" value="1"/>
</dbReference>
<dbReference type="Pfam" id="PF05071">
    <property type="entry name" value="NDUFA12"/>
    <property type="match status" value="1"/>
</dbReference>
<dbReference type="GO" id="GO:0005739">
    <property type="term" value="C:mitochondrion"/>
    <property type="evidence" value="ECO:0007669"/>
    <property type="project" value="TreeGrafter"/>
</dbReference>
<dbReference type="PANTHER" id="PTHR32470:SF2">
    <property type="entry name" value="NADH DEHYDROGENASE [UBIQUINONE] 1 ALPHA SUBCOMPLEX ASSEMBLY FACTOR 2"/>
    <property type="match status" value="1"/>
</dbReference>
<dbReference type="GO" id="GO:0045271">
    <property type="term" value="C:respiratory chain complex I"/>
    <property type="evidence" value="ECO:0007669"/>
    <property type="project" value="InterPro"/>
</dbReference>
<keyword evidence="4" id="KW-1185">Reference proteome</keyword>
<dbReference type="InterPro" id="IPR007763">
    <property type="entry name" value="NDUFA12"/>
</dbReference>
<sequence>MLRRIVDAVGKLVRTPPVRVGEDGFGNVYYVVRQANHADRRVVKYAGEAKNGQGSALVDYDPHAIPVEWQSWLNGRRKEPPTAAESAQLAEFRATVKQRAKEWDAEDQKMRLRELVKRRVDDHEGGGPHVPDASHPHQQHQQHQQDHAANAKQTPQFKAQEWSMPAARPNE</sequence>
<accession>A0A8K0AIW0</accession>
<dbReference type="OrthoDB" id="10255576at2759"/>
<proteinExistence type="inferred from homology"/>
<evidence type="ECO:0000256" key="2">
    <source>
        <dbReference type="SAM" id="MobiDB-lite"/>
    </source>
</evidence>
<dbReference type="InterPro" id="IPR052618">
    <property type="entry name" value="ComplexI_NDUFA12"/>
</dbReference>
<reference evidence="3" key="1">
    <citation type="submission" date="2019-09" db="EMBL/GenBank/DDBJ databases">
        <title>The Mitochondrial Proteome of the Jakobid, Andalucia godoyi, a Protist With the Most Gene-Rich and Bacteria-Like Mitochondrial Genome.</title>
        <authorList>
            <person name="Gray M.W."/>
            <person name="Burger G."/>
            <person name="Derelle R."/>
            <person name="Klimes V."/>
            <person name="Leger M."/>
            <person name="Sarrasin M."/>
            <person name="Vlcek C."/>
            <person name="Roger A.J."/>
            <person name="Elias M."/>
            <person name="Lang B.F."/>
        </authorList>
    </citation>
    <scope>NUCLEOTIDE SEQUENCE</scope>
    <source>
        <strain evidence="3">And28</strain>
    </source>
</reference>
<dbReference type="EMBL" id="VRVR01000020">
    <property type="protein sequence ID" value="KAF0852702.1"/>
    <property type="molecule type" value="Genomic_DNA"/>
</dbReference>
<comment type="similarity">
    <text evidence="1">Belongs to the complex I NDUFA12 subunit family.</text>
</comment>
<comment type="caution">
    <text evidence="3">The sequence shown here is derived from an EMBL/GenBank/DDBJ whole genome shotgun (WGS) entry which is preliminary data.</text>
</comment>
<dbReference type="Proteomes" id="UP000799049">
    <property type="component" value="Unassembled WGS sequence"/>
</dbReference>
<evidence type="ECO:0000256" key="1">
    <source>
        <dbReference type="ARBA" id="ARBA00007355"/>
    </source>
</evidence>
<feature type="region of interest" description="Disordered" evidence="2">
    <location>
        <begin position="118"/>
        <end position="171"/>
    </location>
</feature>